<keyword evidence="2" id="KW-1185">Reference proteome</keyword>
<reference evidence="1 2" key="2">
    <citation type="journal article" date="2019" name="G3 (Bethesda)">
        <title>Hybrid Assembly of the Genome of the Entomopathogenic Nematode Steinernema carpocapsae Identifies the X-Chromosome.</title>
        <authorList>
            <person name="Serra L."/>
            <person name="Macchietto M."/>
            <person name="Macias-Munoz A."/>
            <person name="McGill C.J."/>
            <person name="Rodriguez I.M."/>
            <person name="Rodriguez B."/>
            <person name="Murad R."/>
            <person name="Mortazavi A."/>
        </authorList>
    </citation>
    <scope>NUCLEOTIDE SEQUENCE [LARGE SCALE GENOMIC DNA]</scope>
    <source>
        <strain evidence="1 2">ALL</strain>
    </source>
</reference>
<evidence type="ECO:0000313" key="2">
    <source>
        <dbReference type="Proteomes" id="UP000298663"/>
    </source>
</evidence>
<dbReference type="Proteomes" id="UP000298663">
    <property type="component" value="Unassembled WGS sequence"/>
</dbReference>
<dbReference type="AlphaFoldDB" id="A0A4U5PFM7"/>
<proteinExistence type="predicted"/>
<accession>A0A4U5PFM7</accession>
<dbReference type="EMBL" id="AZBU02000002">
    <property type="protein sequence ID" value="TKR95357.1"/>
    <property type="molecule type" value="Genomic_DNA"/>
</dbReference>
<protein>
    <submittedName>
        <fullName evidence="1">Uncharacterized protein</fullName>
    </submittedName>
</protein>
<evidence type="ECO:0000313" key="1">
    <source>
        <dbReference type="EMBL" id="TKR95357.1"/>
    </source>
</evidence>
<gene>
    <name evidence="1" type="ORF">L596_009537</name>
</gene>
<comment type="caution">
    <text evidence="1">The sequence shown here is derived from an EMBL/GenBank/DDBJ whole genome shotgun (WGS) entry which is preliminary data.</text>
</comment>
<organism evidence="1 2">
    <name type="scientific">Steinernema carpocapsae</name>
    <name type="common">Entomopathogenic nematode</name>
    <dbReference type="NCBI Taxonomy" id="34508"/>
    <lineage>
        <taxon>Eukaryota</taxon>
        <taxon>Metazoa</taxon>
        <taxon>Ecdysozoa</taxon>
        <taxon>Nematoda</taxon>
        <taxon>Chromadorea</taxon>
        <taxon>Rhabditida</taxon>
        <taxon>Tylenchina</taxon>
        <taxon>Panagrolaimomorpha</taxon>
        <taxon>Strongyloidoidea</taxon>
        <taxon>Steinernematidae</taxon>
        <taxon>Steinernema</taxon>
    </lineage>
</organism>
<name>A0A4U5PFM7_STECR</name>
<sequence>MPGRRQAICTTRKARVKRKVMDSTSTTTASLSTTGRANWISRASFGCSKFSSFRNVFAAQETESLITCLEAPACQEVTSKEDPTFGTKP</sequence>
<reference evidence="1 2" key="1">
    <citation type="journal article" date="2015" name="Genome Biol.">
        <title>Comparative genomics of Steinernema reveals deeply conserved gene regulatory networks.</title>
        <authorList>
            <person name="Dillman A.R."/>
            <person name="Macchietto M."/>
            <person name="Porter C.F."/>
            <person name="Rogers A."/>
            <person name="Williams B."/>
            <person name="Antoshechkin I."/>
            <person name="Lee M.M."/>
            <person name="Goodwin Z."/>
            <person name="Lu X."/>
            <person name="Lewis E.E."/>
            <person name="Goodrich-Blair H."/>
            <person name="Stock S.P."/>
            <person name="Adams B.J."/>
            <person name="Sternberg P.W."/>
            <person name="Mortazavi A."/>
        </authorList>
    </citation>
    <scope>NUCLEOTIDE SEQUENCE [LARGE SCALE GENOMIC DNA]</scope>
    <source>
        <strain evidence="1 2">ALL</strain>
    </source>
</reference>